<proteinExistence type="predicted"/>
<organism evidence="6 7">
    <name type="scientific">Hyphodiscus hymeniophilus</name>
    <dbReference type="NCBI Taxonomy" id="353542"/>
    <lineage>
        <taxon>Eukaryota</taxon>
        <taxon>Fungi</taxon>
        <taxon>Dikarya</taxon>
        <taxon>Ascomycota</taxon>
        <taxon>Pezizomycotina</taxon>
        <taxon>Leotiomycetes</taxon>
        <taxon>Helotiales</taxon>
        <taxon>Hyphodiscaceae</taxon>
        <taxon>Hyphodiscus</taxon>
    </lineage>
</organism>
<evidence type="ECO:0000256" key="1">
    <source>
        <dbReference type="ARBA" id="ARBA00023015"/>
    </source>
</evidence>
<dbReference type="CDD" id="cd12148">
    <property type="entry name" value="fungal_TF_MHR"/>
    <property type="match status" value="1"/>
</dbReference>
<keyword evidence="5" id="KW-0812">Transmembrane</keyword>
<name>A0A9P6VFU1_9HELO</name>
<comment type="caution">
    <text evidence="6">The sequence shown here is derived from an EMBL/GenBank/DDBJ whole genome shotgun (WGS) entry which is preliminary data.</text>
</comment>
<sequence length="628" mass="69738">MSSDKVPSTQVSGILTIPSAPTDSSELLGPDIGQNIGPISSIFNNAIWRSSDPDQNAVSIGHTDGVKLTSMSSKLRTKRTRTRETLLSHLPAPALLGDILDATASWWHGWRPLAHSTPAKKFDSLQEFVLWALNSKDPSIVGLGILCISVSIQQLGTDENETILCQLPHPPGVLVHEYFTRVEALIVNDTYYASTMEGISVILMSAKTLMNLGFIKKTWILYHRAISHCQLLGLHRPSRLHEGETDREINQRHSSWVSICGAEIYLSLLLGLPYAADCRNIPSSFYSKLGTIALFSRELLRLSVQVIDRNQMGLSGSTNLAKSIQIEIETSARTMPQEYWECDVALAEDRITKSEYFELITSQLWYHQLQVSLHMPLMIQSVENAELEPHRLACLESARGLLKAYRIMRLDPNASFNMVKIIDYQAFICAALLLLGVLGYGALPSVNQSIQHARDQDLVDVIVGILRKASKTSNNIVALQALQGLEALSALPRIKGCPPTLNDRGHCVTHFMKIVVPYSGVIMISAGEFLQDQRRLEESAQQPIMNPLPVFTLSHGMFESFQSRNQSPIADAPSGSEFRDNTTDVIQNENDEVPSVSFDFDWDGMMDIQAETDWAWLNDVKSGIVESL</sequence>
<dbReference type="Proteomes" id="UP000785200">
    <property type="component" value="Unassembled WGS sequence"/>
</dbReference>
<feature type="transmembrane region" description="Helical" evidence="5">
    <location>
        <begin position="424"/>
        <end position="443"/>
    </location>
</feature>
<dbReference type="OrthoDB" id="6509908at2759"/>
<dbReference type="EMBL" id="VNKQ01000014">
    <property type="protein sequence ID" value="KAG0647014.1"/>
    <property type="molecule type" value="Genomic_DNA"/>
</dbReference>
<feature type="region of interest" description="Disordered" evidence="4">
    <location>
        <begin position="1"/>
        <end position="31"/>
    </location>
</feature>
<keyword evidence="5" id="KW-1133">Transmembrane helix</keyword>
<keyword evidence="3" id="KW-0539">Nucleus</keyword>
<dbReference type="AlphaFoldDB" id="A0A9P6VFU1"/>
<evidence type="ECO:0000256" key="5">
    <source>
        <dbReference type="SAM" id="Phobius"/>
    </source>
</evidence>
<reference evidence="6" key="1">
    <citation type="submission" date="2019-07" db="EMBL/GenBank/DDBJ databases">
        <title>Hyphodiscus hymeniophilus genome sequencing and assembly.</title>
        <authorList>
            <person name="Kramer G."/>
            <person name="Nodwell J."/>
        </authorList>
    </citation>
    <scope>NUCLEOTIDE SEQUENCE</scope>
    <source>
        <strain evidence="6">ATCC 34498</strain>
    </source>
</reference>
<keyword evidence="2" id="KW-0804">Transcription</keyword>
<dbReference type="PANTHER" id="PTHR47840:SF1">
    <property type="entry name" value="ZN(II)2CYS6 TRANSCRIPTION FACTOR (EUROFUNG)"/>
    <property type="match status" value="1"/>
</dbReference>
<evidence type="ECO:0000256" key="4">
    <source>
        <dbReference type="SAM" id="MobiDB-lite"/>
    </source>
</evidence>
<gene>
    <name evidence="6" type="ORF">D0Z07_6387</name>
</gene>
<dbReference type="PANTHER" id="PTHR47840">
    <property type="entry name" value="ZN(II)2CYS6 TRANSCRIPTION FACTOR (EUROFUNG)-RELATED"/>
    <property type="match status" value="1"/>
</dbReference>
<protein>
    <submittedName>
        <fullName evidence="6">Dehydrocurvularin biosynthesis regulator</fullName>
    </submittedName>
</protein>
<evidence type="ECO:0000313" key="7">
    <source>
        <dbReference type="Proteomes" id="UP000785200"/>
    </source>
</evidence>
<keyword evidence="7" id="KW-1185">Reference proteome</keyword>
<evidence type="ECO:0000313" key="6">
    <source>
        <dbReference type="EMBL" id="KAG0647014.1"/>
    </source>
</evidence>
<keyword evidence="1" id="KW-0805">Transcription regulation</keyword>
<feature type="compositionally biased region" description="Polar residues" evidence="4">
    <location>
        <begin position="1"/>
        <end position="25"/>
    </location>
</feature>
<accession>A0A9P6VFU1</accession>
<keyword evidence="5" id="KW-0472">Membrane</keyword>
<evidence type="ECO:0000256" key="2">
    <source>
        <dbReference type="ARBA" id="ARBA00023163"/>
    </source>
</evidence>
<evidence type="ECO:0000256" key="3">
    <source>
        <dbReference type="ARBA" id="ARBA00023242"/>
    </source>
</evidence>